<reference evidence="1 2" key="1">
    <citation type="journal article" date="2018" name="Genome Biol. Evol.">
        <title>Multiple Roots of Fruiting Body Formation in Amoebozoa.</title>
        <authorList>
            <person name="Hillmann F."/>
            <person name="Forbes G."/>
            <person name="Novohradska S."/>
            <person name="Ferling I."/>
            <person name="Riege K."/>
            <person name="Groth M."/>
            <person name="Westermann M."/>
            <person name="Marz M."/>
            <person name="Spaller T."/>
            <person name="Winckler T."/>
            <person name="Schaap P."/>
            <person name="Glockner G."/>
        </authorList>
    </citation>
    <scope>NUCLEOTIDE SEQUENCE [LARGE SCALE GENOMIC DNA]</scope>
    <source>
        <strain evidence="1 2">Jena</strain>
    </source>
</reference>
<sequence length="289" mass="31176">MQPVSPSVATEVEDGQERDRIHLRVESWVIEPQSPIAPAVGYAYLFVGLLSGGKHGGLPGLDDNVSVRTTTLFSLGTKIKRPPHHLTMKKYLSCLFALSIAVLSVQGDWSSCTYTDLSGNEIDLSAYKTAVDKVVTFTGLEDDPTAAETWYFNLCQPLQQPPVLDGGCTTSAEDIAAGPVSVCQTWQDLYSSYVMGSLPEGALGPDFVASTIEDGVVDVQGLQGPSNINGRSAQAIILHLKCGAVNEIVNATALFKSTSWTFTWTDPSLCDIAPARFSHKCRGPRCRHR</sequence>
<dbReference type="AlphaFoldDB" id="A0A2P6NCI9"/>
<protein>
    <submittedName>
        <fullName evidence="1">Uncharacterized protein</fullName>
    </submittedName>
</protein>
<evidence type="ECO:0000313" key="1">
    <source>
        <dbReference type="EMBL" id="PRP81655.1"/>
    </source>
</evidence>
<gene>
    <name evidence="1" type="ORF">PROFUN_01162</name>
</gene>
<dbReference type="InterPro" id="IPR000479">
    <property type="entry name" value="CIMR_rpt"/>
</dbReference>
<dbReference type="GO" id="GO:0038023">
    <property type="term" value="F:signaling receptor activity"/>
    <property type="evidence" value="ECO:0007669"/>
    <property type="project" value="InterPro"/>
</dbReference>
<dbReference type="GO" id="GO:0005537">
    <property type="term" value="F:D-mannose binding"/>
    <property type="evidence" value="ECO:0007669"/>
    <property type="project" value="InterPro"/>
</dbReference>
<dbReference type="InterPro" id="IPR009011">
    <property type="entry name" value="Man6P_isomerase_rcpt-bd_dom_sf"/>
</dbReference>
<dbReference type="Proteomes" id="UP000241769">
    <property type="component" value="Unassembled WGS sequence"/>
</dbReference>
<dbReference type="EMBL" id="MDYQ01000121">
    <property type="protein sequence ID" value="PRP81655.1"/>
    <property type="molecule type" value="Genomic_DNA"/>
</dbReference>
<dbReference type="InParanoid" id="A0A2P6NCI9"/>
<organism evidence="1 2">
    <name type="scientific">Planoprotostelium fungivorum</name>
    <dbReference type="NCBI Taxonomy" id="1890364"/>
    <lineage>
        <taxon>Eukaryota</taxon>
        <taxon>Amoebozoa</taxon>
        <taxon>Evosea</taxon>
        <taxon>Variosea</taxon>
        <taxon>Cavosteliida</taxon>
        <taxon>Cavosteliaceae</taxon>
        <taxon>Planoprotostelium</taxon>
    </lineage>
</organism>
<dbReference type="GO" id="GO:0007041">
    <property type="term" value="P:lysosomal transport"/>
    <property type="evidence" value="ECO:0007669"/>
    <property type="project" value="InterPro"/>
</dbReference>
<accession>A0A2P6NCI9</accession>
<dbReference type="Pfam" id="PF00878">
    <property type="entry name" value="CIMR"/>
    <property type="match status" value="1"/>
</dbReference>
<dbReference type="Gene3D" id="2.70.130.10">
    <property type="entry name" value="Mannose-6-phosphate receptor binding domain"/>
    <property type="match status" value="1"/>
</dbReference>
<comment type="caution">
    <text evidence="1">The sequence shown here is derived from an EMBL/GenBank/DDBJ whole genome shotgun (WGS) entry which is preliminary data.</text>
</comment>
<evidence type="ECO:0000313" key="2">
    <source>
        <dbReference type="Proteomes" id="UP000241769"/>
    </source>
</evidence>
<proteinExistence type="predicted"/>
<name>A0A2P6NCI9_9EUKA</name>
<keyword evidence="2" id="KW-1185">Reference proteome</keyword>